<protein>
    <submittedName>
        <fullName evidence="2">Uncharacterized protein</fullName>
    </submittedName>
</protein>
<dbReference type="Proteomes" id="UP000299102">
    <property type="component" value="Unassembled WGS sequence"/>
</dbReference>
<organism evidence="2 3">
    <name type="scientific">Eumeta variegata</name>
    <name type="common">Bagworm moth</name>
    <name type="synonym">Eumeta japonica</name>
    <dbReference type="NCBI Taxonomy" id="151549"/>
    <lineage>
        <taxon>Eukaryota</taxon>
        <taxon>Metazoa</taxon>
        <taxon>Ecdysozoa</taxon>
        <taxon>Arthropoda</taxon>
        <taxon>Hexapoda</taxon>
        <taxon>Insecta</taxon>
        <taxon>Pterygota</taxon>
        <taxon>Neoptera</taxon>
        <taxon>Endopterygota</taxon>
        <taxon>Lepidoptera</taxon>
        <taxon>Glossata</taxon>
        <taxon>Ditrysia</taxon>
        <taxon>Tineoidea</taxon>
        <taxon>Psychidae</taxon>
        <taxon>Oiketicinae</taxon>
        <taxon>Eumeta</taxon>
    </lineage>
</organism>
<comment type="caution">
    <text evidence="2">The sequence shown here is derived from an EMBL/GenBank/DDBJ whole genome shotgun (WGS) entry which is preliminary data.</text>
</comment>
<gene>
    <name evidence="2" type="ORF">EVAR_32788_1</name>
</gene>
<accession>A0A4C1WBJ5</accession>
<feature type="region of interest" description="Disordered" evidence="1">
    <location>
        <begin position="25"/>
        <end position="45"/>
    </location>
</feature>
<dbReference type="OrthoDB" id="416437at2759"/>
<feature type="compositionally biased region" description="Basic and acidic residues" evidence="1">
    <location>
        <begin position="29"/>
        <end position="39"/>
    </location>
</feature>
<dbReference type="EMBL" id="BGZK01000530">
    <property type="protein sequence ID" value="GBP48768.1"/>
    <property type="molecule type" value="Genomic_DNA"/>
</dbReference>
<reference evidence="2 3" key="1">
    <citation type="journal article" date="2019" name="Commun. Biol.">
        <title>The bagworm genome reveals a unique fibroin gene that provides high tensile strength.</title>
        <authorList>
            <person name="Kono N."/>
            <person name="Nakamura H."/>
            <person name="Ohtoshi R."/>
            <person name="Tomita M."/>
            <person name="Numata K."/>
            <person name="Arakawa K."/>
        </authorList>
    </citation>
    <scope>NUCLEOTIDE SEQUENCE [LARGE SCALE GENOMIC DNA]</scope>
</reference>
<sequence length="211" mass="24527">MSVAMPATYGRIHMCVSKIVNNRASGVSERGERKDECRHASGSRAHTPERTLTVRMCLQILSIKSQVHNVVEENDGLLTQVTSGKEADYEQYTIYPLHERRKNASISELYQMLKVNTALIDYRDKDLDEKCFSDIYVEDPTTKIRWLDVNIFRNQRIKSKFDVMMLEPQSTAIYYEPWIDDFYPKRSKDLETTNFTVSFKITILINTLSLL</sequence>
<evidence type="ECO:0000256" key="1">
    <source>
        <dbReference type="SAM" id="MobiDB-lite"/>
    </source>
</evidence>
<keyword evidence="3" id="KW-1185">Reference proteome</keyword>
<evidence type="ECO:0000313" key="2">
    <source>
        <dbReference type="EMBL" id="GBP48768.1"/>
    </source>
</evidence>
<name>A0A4C1WBJ5_EUMVA</name>
<dbReference type="AlphaFoldDB" id="A0A4C1WBJ5"/>
<proteinExistence type="predicted"/>
<evidence type="ECO:0000313" key="3">
    <source>
        <dbReference type="Proteomes" id="UP000299102"/>
    </source>
</evidence>